<evidence type="ECO:0000256" key="4">
    <source>
        <dbReference type="ARBA" id="ARBA00022741"/>
    </source>
</evidence>
<dbReference type="SUPFAM" id="SSF52374">
    <property type="entry name" value="Nucleotidylyl transferase"/>
    <property type="match status" value="1"/>
</dbReference>
<dbReference type="KEGG" id="nhy:JQS43_11385"/>
<dbReference type="InterPro" id="IPR004821">
    <property type="entry name" value="Cyt_trans-like"/>
</dbReference>
<keyword evidence="3 11" id="KW-0548">Nucleotidyltransferase</keyword>
<evidence type="ECO:0000313" key="11">
    <source>
        <dbReference type="EMBL" id="QSB16828.1"/>
    </source>
</evidence>
<dbReference type="GO" id="GO:0004595">
    <property type="term" value="F:pantetheine-phosphate adenylyltransferase activity"/>
    <property type="evidence" value="ECO:0007669"/>
    <property type="project" value="UniProtKB-UniRule"/>
</dbReference>
<evidence type="ECO:0000256" key="9">
    <source>
        <dbReference type="NCBIfam" id="TIGR01510"/>
    </source>
</evidence>
<protein>
    <recommendedName>
        <fullName evidence="9">Pantetheine-phosphate adenylyltransferase</fullName>
        <ecNumber evidence="9">2.7.7.3</ecNumber>
    </recommendedName>
</protein>
<dbReference type="InterPro" id="IPR014729">
    <property type="entry name" value="Rossmann-like_a/b/a_fold"/>
</dbReference>
<comment type="catalytic activity">
    <reaction evidence="8">
        <text>(R)-4'-phosphopantetheine + ATP + H(+) = 3'-dephospho-CoA + diphosphate</text>
        <dbReference type="Rhea" id="RHEA:19801"/>
        <dbReference type="ChEBI" id="CHEBI:15378"/>
        <dbReference type="ChEBI" id="CHEBI:30616"/>
        <dbReference type="ChEBI" id="CHEBI:33019"/>
        <dbReference type="ChEBI" id="CHEBI:57328"/>
        <dbReference type="ChEBI" id="CHEBI:61723"/>
        <dbReference type="EC" id="2.7.7.3"/>
    </reaction>
</comment>
<evidence type="ECO:0000313" key="12">
    <source>
        <dbReference type="Proteomes" id="UP000662857"/>
    </source>
</evidence>
<proteinExistence type="predicted"/>
<keyword evidence="7" id="KW-0173">Coenzyme A biosynthesis</keyword>
<dbReference type="NCBIfam" id="TIGR01510">
    <property type="entry name" value="coaD_prev_kdtB"/>
    <property type="match status" value="1"/>
</dbReference>
<dbReference type="EC" id="2.7.7.3" evidence="9"/>
<gene>
    <name evidence="11" type="primary">coaD</name>
    <name evidence="11" type="ORF">JQS43_11385</name>
</gene>
<dbReference type="GO" id="GO:0015937">
    <property type="term" value="P:coenzyme A biosynthetic process"/>
    <property type="evidence" value="ECO:0007669"/>
    <property type="project" value="UniProtKB-UniRule"/>
</dbReference>
<evidence type="ECO:0000256" key="6">
    <source>
        <dbReference type="ARBA" id="ARBA00022842"/>
    </source>
</evidence>
<dbReference type="NCBIfam" id="TIGR00125">
    <property type="entry name" value="cyt_tran_rel"/>
    <property type="match status" value="1"/>
</dbReference>
<dbReference type="InterPro" id="IPR001980">
    <property type="entry name" value="PPAT"/>
</dbReference>
<keyword evidence="1" id="KW-0963">Cytoplasm</keyword>
<keyword evidence="12" id="KW-1185">Reference proteome</keyword>
<keyword evidence="4" id="KW-0547">Nucleotide-binding</keyword>
<dbReference type="Pfam" id="PF01467">
    <property type="entry name" value="CTP_transf_like"/>
    <property type="match status" value="1"/>
</dbReference>
<keyword evidence="5" id="KW-0067">ATP-binding</keyword>
<evidence type="ECO:0000259" key="10">
    <source>
        <dbReference type="Pfam" id="PF01467"/>
    </source>
</evidence>
<evidence type="ECO:0000256" key="3">
    <source>
        <dbReference type="ARBA" id="ARBA00022695"/>
    </source>
</evidence>
<dbReference type="PANTHER" id="PTHR21342">
    <property type="entry name" value="PHOSPHOPANTETHEINE ADENYLYLTRANSFERASE"/>
    <property type="match status" value="1"/>
</dbReference>
<dbReference type="PANTHER" id="PTHR21342:SF1">
    <property type="entry name" value="PHOSPHOPANTETHEINE ADENYLYLTRANSFERASE"/>
    <property type="match status" value="1"/>
</dbReference>
<dbReference type="RefSeq" id="WP_239679063.1">
    <property type="nucleotide sequence ID" value="NZ_CP070499.1"/>
</dbReference>
<accession>A0A895YS34</accession>
<reference evidence="11" key="1">
    <citation type="submission" date="2021-02" db="EMBL/GenBank/DDBJ databases">
        <title>Natrosporangium hydrolyticum gen. nov., sp. nov, a haloalkaliphilic actinobacterium from a soda solonchak soil.</title>
        <authorList>
            <person name="Sorokin D.Y."/>
            <person name="Khijniak T.V."/>
            <person name="Zakharycheva A.P."/>
            <person name="Boueva O.V."/>
            <person name="Ariskina E.V."/>
            <person name="Hahnke R.L."/>
            <person name="Bunk B."/>
            <person name="Sproer C."/>
            <person name="Schumann P."/>
            <person name="Evtushenko L.I."/>
            <person name="Kublanov I.V."/>
        </authorList>
    </citation>
    <scope>NUCLEOTIDE SEQUENCE</scope>
    <source>
        <strain evidence="11">DSM 106523</strain>
    </source>
</reference>
<dbReference type="EMBL" id="CP070499">
    <property type="protein sequence ID" value="QSB16828.1"/>
    <property type="molecule type" value="Genomic_DNA"/>
</dbReference>
<dbReference type="Proteomes" id="UP000662857">
    <property type="component" value="Chromosome"/>
</dbReference>
<dbReference type="PRINTS" id="PR01020">
    <property type="entry name" value="LPSBIOSNTHSS"/>
</dbReference>
<dbReference type="GO" id="GO:0005524">
    <property type="term" value="F:ATP binding"/>
    <property type="evidence" value="ECO:0007669"/>
    <property type="project" value="UniProtKB-KW"/>
</dbReference>
<dbReference type="Gene3D" id="3.40.50.620">
    <property type="entry name" value="HUPs"/>
    <property type="match status" value="1"/>
</dbReference>
<dbReference type="AlphaFoldDB" id="A0A895YS34"/>
<sequence>MPHGSTGDLGSARAVYPGTFDPFTPGHWSVVDRSRRIFDHVTVLVAVNDSKQPSQAAGARAQEIRGMLPADWRNVSVAAWHGLTVDYCRRHGCGVIVRGVRNPADGLRESELGAMNEALGVSTLFVPAQPELATMSSTVIRTLRAGRAGG</sequence>
<evidence type="ECO:0000256" key="1">
    <source>
        <dbReference type="ARBA" id="ARBA00022490"/>
    </source>
</evidence>
<evidence type="ECO:0000256" key="7">
    <source>
        <dbReference type="ARBA" id="ARBA00022993"/>
    </source>
</evidence>
<evidence type="ECO:0000256" key="2">
    <source>
        <dbReference type="ARBA" id="ARBA00022679"/>
    </source>
</evidence>
<keyword evidence="2 11" id="KW-0808">Transferase</keyword>
<evidence type="ECO:0000256" key="5">
    <source>
        <dbReference type="ARBA" id="ARBA00022840"/>
    </source>
</evidence>
<keyword evidence="6" id="KW-0460">Magnesium</keyword>
<name>A0A895YS34_9ACTN</name>
<feature type="domain" description="Cytidyltransferase-like" evidence="10">
    <location>
        <begin position="15"/>
        <end position="142"/>
    </location>
</feature>
<evidence type="ECO:0000256" key="8">
    <source>
        <dbReference type="ARBA" id="ARBA00029346"/>
    </source>
</evidence>
<organism evidence="11 12">
    <name type="scientific">Natronosporangium hydrolyticum</name>
    <dbReference type="NCBI Taxonomy" id="2811111"/>
    <lineage>
        <taxon>Bacteria</taxon>
        <taxon>Bacillati</taxon>
        <taxon>Actinomycetota</taxon>
        <taxon>Actinomycetes</taxon>
        <taxon>Micromonosporales</taxon>
        <taxon>Micromonosporaceae</taxon>
        <taxon>Natronosporangium</taxon>
    </lineage>
</organism>